<sequence>MRKLTLRGGPRIAVDDDRCELYGICQWEAPDIFELDRDGRLKYRRQLEPDDYDQAAAAARCCPMQAIVIRGFSEE</sequence>
<dbReference type="RefSeq" id="WP_378266936.1">
    <property type="nucleotide sequence ID" value="NZ_JBHUKR010000009.1"/>
</dbReference>
<protein>
    <submittedName>
        <fullName evidence="1">Ferredoxin</fullName>
    </submittedName>
</protein>
<proteinExistence type="predicted"/>
<dbReference type="EMBL" id="JBHUKR010000009">
    <property type="protein sequence ID" value="MFD2418944.1"/>
    <property type="molecule type" value="Genomic_DNA"/>
</dbReference>
<dbReference type="Proteomes" id="UP001597417">
    <property type="component" value="Unassembled WGS sequence"/>
</dbReference>
<keyword evidence="2" id="KW-1185">Reference proteome</keyword>
<dbReference type="SUPFAM" id="SSF54862">
    <property type="entry name" value="4Fe-4S ferredoxins"/>
    <property type="match status" value="1"/>
</dbReference>
<comment type="caution">
    <text evidence="1">The sequence shown here is derived from an EMBL/GenBank/DDBJ whole genome shotgun (WGS) entry which is preliminary data.</text>
</comment>
<dbReference type="Pfam" id="PF13459">
    <property type="entry name" value="Fer4_15"/>
    <property type="match status" value="1"/>
</dbReference>
<reference evidence="2" key="1">
    <citation type="journal article" date="2019" name="Int. J. Syst. Evol. Microbiol.">
        <title>The Global Catalogue of Microorganisms (GCM) 10K type strain sequencing project: providing services to taxonomists for standard genome sequencing and annotation.</title>
        <authorList>
            <consortium name="The Broad Institute Genomics Platform"/>
            <consortium name="The Broad Institute Genome Sequencing Center for Infectious Disease"/>
            <person name="Wu L."/>
            <person name="Ma J."/>
        </authorList>
    </citation>
    <scope>NUCLEOTIDE SEQUENCE [LARGE SCALE GENOMIC DNA]</scope>
    <source>
        <strain evidence="2">CGMCC 4.7645</strain>
    </source>
</reference>
<accession>A0ABW5FV80</accession>
<evidence type="ECO:0000313" key="2">
    <source>
        <dbReference type="Proteomes" id="UP001597417"/>
    </source>
</evidence>
<name>A0ABW5FV80_9PSEU</name>
<organism evidence="1 2">
    <name type="scientific">Amycolatopsis pigmentata</name>
    <dbReference type="NCBI Taxonomy" id="450801"/>
    <lineage>
        <taxon>Bacteria</taxon>
        <taxon>Bacillati</taxon>
        <taxon>Actinomycetota</taxon>
        <taxon>Actinomycetes</taxon>
        <taxon>Pseudonocardiales</taxon>
        <taxon>Pseudonocardiaceae</taxon>
        <taxon>Amycolatopsis</taxon>
    </lineage>
</organism>
<evidence type="ECO:0000313" key="1">
    <source>
        <dbReference type="EMBL" id="MFD2418944.1"/>
    </source>
</evidence>
<gene>
    <name evidence="1" type="ORF">ACFSXZ_21675</name>
</gene>
<dbReference type="Gene3D" id="3.30.70.20">
    <property type="match status" value="1"/>
</dbReference>